<organism evidence="2 3">
    <name type="scientific">Flavobacterium petrolei</name>
    <dbReference type="NCBI Taxonomy" id="2259594"/>
    <lineage>
        <taxon>Bacteria</taxon>
        <taxon>Pseudomonadati</taxon>
        <taxon>Bacteroidota</taxon>
        <taxon>Flavobacteriia</taxon>
        <taxon>Flavobacteriales</taxon>
        <taxon>Flavobacteriaceae</taxon>
        <taxon>Flavobacterium</taxon>
    </lineage>
</organism>
<feature type="chain" id="PRO_5019869685" description="PBCV-specific basic adaptor domain-containing protein" evidence="1">
    <location>
        <begin position="20"/>
        <end position="78"/>
    </location>
</feature>
<keyword evidence="3" id="KW-1185">Reference proteome</keyword>
<name>A0A482TEB2_9FLAO</name>
<gene>
    <name evidence="2" type="ORF">DR871_013850</name>
</gene>
<feature type="signal peptide" evidence="1">
    <location>
        <begin position="1"/>
        <end position="19"/>
    </location>
</feature>
<dbReference type="OrthoDB" id="9952326at2"/>
<evidence type="ECO:0000313" key="3">
    <source>
        <dbReference type="Proteomes" id="UP000253235"/>
    </source>
</evidence>
<proteinExistence type="predicted"/>
<dbReference type="RefSeq" id="WP_113666789.1">
    <property type="nucleotide sequence ID" value="NZ_QNVY02000005.1"/>
</dbReference>
<comment type="caution">
    <text evidence="2">The sequence shown here is derived from an EMBL/GenBank/DDBJ whole genome shotgun (WGS) entry which is preliminary data.</text>
</comment>
<dbReference type="Proteomes" id="UP000253235">
    <property type="component" value="Unassembled WGS sequence"/>
</dbReference>
<dbReference type="AlphaFoldDB" id="A0A482TEB2"/>
<reference evidence="2 3" key="1">
    <citation type="submission" date="2019-01" db="EMBL/GenBank/DDBJ databases">
        <title>Flavobacterium sp. nov. isolated from arctic soil.</title>
        <authorList>
            <person name="Kim D.-U."/>
        </authorList>
    </citation>
    <scope>NUCLEOTIDE SEQUENCE [LARGE SCALE GENOMIC DNA]</scope>
    <source>
        <strain evidence="2 3">Kopri-42</strain>
    </source>
</reference>
<evidence type="ECO:0008006" key="4">
    <source>
        <dbReference type="Google" id="ProtNLM"/>
    </source>
</evidence>
<sequence>MYKLRTLSLFLLITVASVAQTKTHKNKSGNAVGYSKQTGNKTVYYDKSHNKTGSSKTINGTTTFYNKQGNKTIITKTK</sequence>
<dbReference type="EMBL" id="QNVY02000005">
    <property type="protein sequence ID" value="RYJ51005.1"/>
    <property type="molecule type" value="Genomic_DNA"/>
</dbReference>
<accession>A0A482TEB2</accession>
<keyword evidence="1" id="KW-0732">Signal</keyword>
<protein>
    <recommendedName>
        <fullName evidence="4">PBCV-specific basic adaptor domain-containing protein</fullName>
    </recommendedName>
</protein>
<evidence type="ECO:0000313" key="2">
    <source>
        <dbReference type="EMBL" id="RYJ51005.1"/>
    </source>
</evidence>
<evidence type="ECO:0000256" key="1">
    <source>
        <dbReference type="SAM" id="SignalP"/>
    </source>
</evidence>